<evidence type="ECO:0000313" key="5">
    <source>
        <dbReference type="Proteomes" id="UP000051048"/>
    </source>
</evidence>
<dbReference type="InterPro" id="IPR027417">
    <property type="entry name" value="P-loop_NTPase"/>
</dbReference>
<dbReference type="EMBL" id="AZFH01000157">
    <property type="protein sequence ID" value="KRL78109.1"/>
    <property type="molecule type" value="Genomic_DNA"/>
</dbReference>
<feature type="coiled-coil region" evidence="1">
    <location>
        <begin position="1193"/>
        <end position="1241"/>
    </location>
</feature>
<dbReference type="InterPro" id="IPR001650">
    <property type="entry name" value="Helicase_C-like"/>
</dbReference>
<dbReference type="OrthoDB" id="9815272at2"/>
<dbReference type="PANTHER" id="PTHR41313:SF1">
    <property type="entry name" value="DNA METHYLASE ADENINE-SPECIFIC DOMAIN-CONTAINING PROTEIN"/>
    <property type="match status" value="1"/>
</dbReference>
<proteinExistence type="predicted"/>
<reference evidence="4 5" key="1">
    <citation type="journal article" date="2015" name="Genome Announc.">
        <title>Expanding the biotechnology potential of lactobacilli through comparative genomics of 213 strains and associated genera.</title>
        <authorList>
            <person name="Sun Z."/>
            <person name="Harris H.M."/>
            <person name="McCann A."/>
            <person name="Guo C."/>
            <person name="Argimon S."/>
            <person name="Zhang W."/>
            <person name="Yang X."/>
            <person name="Jeffery I.B."/>
            <person name="Cooney J.C."/>
            <person name="Kagawa T.F."/>
            <person name="Liu W."/>
            <person name="Song Y."/>
            <person name="Salvetti E."/>
            <person name="Wrobel A."/>
            <person name="Rasinkangas P."/>
            <person name="Parkhill J."/>
            <person name="Rea M.C."/>
            <person name="O'Sullivan O."/>
            <person name="Ritari J."/>
            <person name="Douillard F.P."/>
            <person name="Paul Ross R."/>
            <person name="Yang R."/>
            <person name="Briner A.E."/>
            <person name="Felis G.E."/>
            <person name="de Vos W.M."/>
            <person name="Barrangou R."/>
            <person name="Klaenhammer T.R."/>
            <person name="Caufield P.W."/>
            <person name="Cui Y."/>
            <person name="Zhang H."/>
            <person name="O'Toole P.W."/>
        </authorList>
    </citation>
    <scope>NUCLEOTIDE SEQUENCE [LARGE SCALE GENOMIC DNA]</scope>
    <source>
        <strain evidence="4 5">DSM 15833</strain>
    </source>
</reference>
<evidence type="ECO:0000259" key="3">
    <source>
        <dbReference type="PROSITE" id="PS51194"/>
    </source>
</evidence>
<dbReference type="GO" id="GO:0003677">
    <property type="term" value="F:DNA binding"/>
    <property type="evidence" value="ECO:0007669"/>
    <property type="project" value="InterPro"/>
</dbReference>
<sequence>MSNTQLIWNKPIEVQENVKANPYFVYNLENVLGDYEVKHFMGGRLSVKAPEEQNLQQAIKDSFDNFKELENNNVPNHQNLAALETVEAANDGLPDNIVNLAMYSYGFDRKTGKIYYRDYNGIKESAKTASLVFFEDKDGNFLGFDRSETSAIVKEFKEITKKNPSAITSIYRNSKAVTTGKHKGQFKQTYFYNKPLSQNEKERIIGMIGIKEAYRKIIDLQQKENYDVQAFDNLLVKLNTCYDEFLLKFGYLNDKVNARLFESDDSYPLIASLEDELPPKENSKQVDYKKAQAFFEPTIRPLSKPTTVNNAIDALNFSLSLGKGVDFSVMTSIYPNSTKESLIEELGNNIMLDIEAYAMFRNVEYVQRNDALSGDILTKIDLVKELEEEGDTAANWSLYLKELEDVKPKTISLADISYKLGSSWIPDNVFAMFAAATFSDHEFNSVDDFVFDDNIPKLDSPEYNDVFEKSPKHIIINSQFQRYYMDYGWARVNLALGLEDSKKYSRGSDIMTYLMRNELPTITKIDENDESGKKRVTDPVATANLRQVEKRLENLFKEFVVSRPEVSQLIETTYNQEFNRIKLKEYDGSHLEFNGLAKQFNLRGYQKNAVQRILEDKRALLAHEVGAGKTLTMVAAAFKLKDLGLVKKPMFVVPSNLTAQFGQEILKFFPNKKVLVTTKKDFEKSHRKLFVSRIMTSDYDGIVIGQSQFEMIPVSKETEEKFIQRQYNELLSVIASAEKDDKYLTVKELERRKNKLKERLDALGKIKRDSFITFENLGVDFLFVDEAHGYKNVAPISNLGQIKGINSVTAKKNLDMQAKINYLHEKFNNRNVVFATGTPVSNSISEMYIMMNYIQPDVLAKYGVGNFDDWVGAFGLIESSLELNPTGSKYVSTKRFSKFVNLPELMSLYKTSTDIMTSDSLDLDIPDSQKVVITSDLTEQQKLKLAELVERSEKLHTEDVDPTEDNMLKITGEARKLTLDMRLLDPESSSKDSKKLSQVISNVMDVYKRTDDHKGTQMIFSDQGTPKKTDTFSVYQDLKDRLVAAGIPENEIAFMHDAKDENAKTVLSRKMNAGQVRILIASTEKGGTGLNVQQRMKAVHHLDVPWKPSDIIQRNGRLIRQGNMFKGVVTYYYITKGSFDNYLWQIQENKLKYITQIMTNKSPIRSMSDIDDEVMTSSDFKAIATSNPFLKTSIELNNRIDLLSQQKRNWERSQDAKRRNVEIANQLLPKLQANLKDIEADLAYVTDSNLQNQDFEMTIDGQTYDKRANAGMALHRILNSLYIGNRFNVDEKGLIEVGNYHDFKIKIDDKRPSTQIGKAFLIKNVYLVRNFTYTVQVELAPHNQIGSIQRIINKINRLERPLKEKQQSIKTHEKVIEIGFDTNGFDKDEALEYLRQKQFLLSPYVSSDEKINIAEINEKLTEFDDDFLASHPNFDLTNDAVVLEKQDNLEEKSRYQTTVNYHDFDAVKFDVDMQVKPEPEESTIKVVTTTTTRTENKKKITQTSVNATAKTTSRTKLDDKSNIEISEQLNLFDLIPQEDEKTASVSITIKKTVVTEPEQLSLF</sequence>
<evidence type="ECO:0000256" key="1">
    <source>
        <dbReference type="SAM" id="Coils"/>
    </source>
</evidence>
<dbReference type="Pfam" id="PF00271">
    <property type="entry name" value="Helicase_C"/>
    <property type="match status" value="1"/>
</dbReference>
<dbReference type="RefSeq" id="WP_025020827.1">
    <property type="nucleotide sequence ID" value="NZ_AZFH01000157.1"/>
</dbReference>
<dbReference type="SMART" id="SM00487">
    <property type="entry name" value="DEXDc"/>
    <property type="match status" value="1"/>
</dbReference>
<dbReference type="GO" id="GO:0005524">
    <property type="term" value="F:ATP binding"/>
    <property type="evidence" value="ECO:0007669"/>
    <property type="project" value="InterPro"/>
</dbReference>
<dbReference type="GO" id="GO:0016787">
    <property type="term" value="F:hydrolase activity"/>
    <property type="evidence" value="ECO:0007669"/>
    <property type="project" value="InterPro"/>
</dbReference>
<dbReference type="STRING" id="1423740.FC36_GL001159"/>
<dbReference type="Gene3D" id="3.40.50.300">
    <property type="entry name" value="P-loop containing nucleotide triphosphate hydrolases"/>
    <property type="match status" value="2"/>
</dbReference>
<protein>
    <submittedName>
        <fullName evidence="4">SNF2 family protein</fullName>
    </submittedName>
</protein>
<gene>
    <name evidence="4" type="ORF">FC36_GL001159</name>
</gene>
<dbReference type="InterPro" id="IPR052933">
    <property type="entry name" value="DNA_Protect_Modify"/>
</dbReference>
<comment type="caution">
    <text evidence="4">The sequence shown here is derived from an EMBL/GenBank/DDBJ whole genome shotgun (WGS) entry which is preliminary data.</text>
</comment>
<organism evidence="4 5">
    <name type="scientific">Ligilactobacillus equi DSM 15833 = JCM 10991</name>
    <dbReference type="NCBI Taxonomy" id="1423740"/>
    <lineage>
        <taxon>Bacteria</taxon>
        <taxon>Bacillati</taxon>
        <taxon>Bacillota</taxon>
        <taxon>Bacilli</taxon>
        <taxon>Lactobacillales</taxon>
        <taxon>Lactobacillaceae</taxon>
        <taxon>Ligilactobacillus</taxon>
    </lineage>
</organism>
<dbReference type="SMART" id="SM00490">
    <property type="entry name" value="HELICc"/>
    <property type="match status" value="1"/>
</dbReference>
<evidence type="ECO:0000259" key="2">
    <source>
        <dbReference type="PROSITE" id="PS51192"/>
    </source>
</evidence>
<dbReference type="InterPro" id="IPR006935">
    <property type="entry name" value="Helicase/UvrB_N"/>
</dbReference>
<evidence type="ECO:0000313" key="4">
    <source>
        <dbReference type="EMBL" id="KRL78109.1"/>
    </source>
</evidence>
<feature type="coiled-coil region" evidence="1">
    <location>
        <begin position="739"/>
        <end position="766"/>
    </location>
</feature>
<dbReference type="Proteomes" id="UP000051048">
    <property type="component" value="Unassembled WGS sequence"/>
</dbReference>
<feature type="domain" description="Helicase ATP-binding" evidence="2">
    <location>
        <begin position="610"/>
        <end position="857"/>
    </location>
</feature>
<keyword evidence="1" id="KW-0175">Coiled coil</keyword>
<name>A0A0R1T9L5_9LACO</name>
<dbReference type="PANTHER" id="PTHR41313">
    <property type="entry name" value="ADENINE-SPECIFIC METHYLTRANSFERASE"/>
    <property type="match status" value="1"/>
</dbReference>
<dbReference type="SUPFAM" id="SSF52540">
    <property type="entry name" value="P-loop containing nucleoside triphosphate hydrolases"/>
    <property type="match status" value="2"/>
</dbReference>
<dbReference type="Pfam" id="PF04851">
    <property type="entry name" value="ResIII"/>
    <property type="match status" value="1"/>
</dbReference>
<accession>A0A0R1T9L5</accession>
<dbReference type="InterPro" id="IPR014001">
    <property type="entry name" value="Helicase_ATP-bd"/>
</dbReference>
<dbReference type="PROSITE" id="PS51192">
    <property type="entry name" value="HELICASE_ATP_BIND_1"/>
    <property type="match status" value="1"/>
</dbReference>
<dbReference type="PROSITE" id="PS51194">
    <property type="entry name" value="HELICASE_CTER"/>
    <property type="match status" value="1"/>
</dbReference>
<feature type="domain" description="Helicase C-terminal" evidence="3">
    <location>
        <begin position="1002"/>
        <end position="1165"/>
    </location>
</feature>
<dbReference type="PATRIC" id="fig|1423740.3.peg.1249"/>